<evidence type="ECO:0000256" key="8">
    <source>
        <dbReference type="ARBA" id="ARBA00022833"/>
    </source>
</evidence>
<sequence length="589" mass="64995">MRPPRHAVLPLPFWFMIMLCCASECLAADAADAAQRQRCGRERMMIRGPLPTAVVREVPRKGQAATQVYTLAKEDEDDDWFPIRIKLSVRDMYDPSRHCTAAGETRIDYDGRPITCRSFDVLTEEKRDILLKQSLPAAIKLHADRLSVKPEKGPLLIPQTSLGACNKFTIPRKHYTVGVEGVDMILYVNAFPTAGELAWATWCAVLKDGRPFASAANFDPKAIAATNLHVRTAAHELGHALGFISDRFLAFGMISELQNVRGKSKVTVISSPKVKEMVRSYYNCPRLEGMELEDEGGEGIEMSHWKKRSAVDELMSSDEGIGYYSVLTLAAFEDMGVYKANYSMAEILWWGNNSGCGLLEKKCLTEGITDYPDLFCNKFPDDTYKLCTYDRLSLGSCNVWRYNQPLPAEYQYFANPKLGSAFKFMDICPFVEAYSNTGCKNGDSLVMPGSFIGPKSRCVKGQGLQLYDKHFGDVCVNTQCNDGTLSVQFLLDDTWYVCKEGETVAPAGEHWGGSILCPKYIDVCTDFPKISSYPIPVVDPPLADDSSSSEGSEEEDEGSGSSSSVSAFLVFAPLGVLVLSAAAVAMSFL</sequence>
<evidence type="ECO:0000256" key="15">
    <source>
        <dbReference type="PIRSR" id="PIRSR601577-1"/>
    </source>
</evidence>
<dbReference type="SUPFAM" id="SSF55486">
    <property type="entry name" value="Metalloproteases ('zincins'), catalytic domain"/>
    <property type="match status" value="1"/>
</dbReference>
<evidence type="ECO:0000256" key="14">
    <source>
        <dbReference type="ARBA" id="ARBA00023180"/>
    </source>
</evidence>
<evidence type="ECO:0000256" key="18">
    <source>
        <dbReference type="SAM" id="MobiDB-lite"/>
    </source>
</evidence>
<evidence type="ECO:0000256" key="7">
    <source>
        <dbReference type="ARBA" id="ARBA00022801"/>
    </source>
</evidence>
<dbReference type="GO" id="GO:0004222">
    <property type="term" value="F:metalloendopeptidase activity"/>
    <property type="evidence" value="ECO:0007669"/>
    <property type="project" value="UniProtKB-UniRule"/>
</dbReference>
<keyword evidence="5 16" id="KW-0479">Metal-binding</keyword>
<protein>
    <recommendedName>
        <fullName evidence="17">Leishmanolysin-like peptidase</fullName>
        <ecNumber evidence="17">3.4.24.-</ecNumber>
    </recommendedName>
</protein>
<dbReference type="EMBL" id="AHKC01010872">
    <property type="protein sequence ID" value="EKF31325.1"/>
    <property type="molecule type" value="Genomic_DNA"/>
</dbReference>
<evidence type="ECO:0000256" key="10">
    <source>
        <dbReference type="ARBA" id="ARBA00023049"/>
    </source>
</evidence>
<dbReference type="OrthoDB" id="244319at2759"/>
<keyword evidence="21" id="KW-1185">Reference proteome</keyword>
<feature type="binding site" evidence="16">
    <location>
        <position position="235"/>
    </location>
    <ligand>
        <name>Zn(2+)</name>
        <dbReference type="ChEBI" id="CHEBI:29105"/>
        <note>catalytic</note>
    </ligand>
</feature>
<dbReference type="Gene3D" id="3.10.170.20">
    <property type="match status" value="1"/>
</dbReference>
<dbReference type="PRINTS" id="PR00782">
    <property type="entry name" value="LSHMANOLYSIN"/>
</dbReference>
<accession>K2MW21</accession>
<keyword evidence="4 17" id="KW-0645">Protease</keyword>
<feature type="signal peptide" evidence="17">
    <location>
        <begin position="1"/>
        <end position="27"/>
    </location>
</feature>
<evidence type="ECO:0000256" key="19">
    <source>
        <dbReference type="SAM" id="Phobius"/>
    </source>
</evidence>
<dbReference type="EC" id="3.4.24.-" evidence="17"/>
<comment type="similarity">
    <text evidence="3 17">Belongs to the peptidase M8 family.</text>
</comment>
<proteinExistence type="inferred from homology"/>
<evidence type="ECO:0000256" key="6">
    <source>
        <dbReference type="ARBA" id="ARBA00022729"/>
    </source>
</evidence>
<name>K2MW21_TRYCR</name>
<keyword evidence="8 16" id="KW-0862">Zinc</keyword>
<keyword evidence="10 16" id="KW-0482">Metalloprotease</keyword>
<evidence type="ECO:0000256" key="16">
    <source>
        <dbReference type="PIRSR" id="PIRSR601577-2"/>
    </source>
</evidence>
<evidence type="ECO:0000256" key="2">
    <source>
        <dbReference type="ARBA" id="ARBA00004370"/>
    </source>
</evidence>
<evidence type="ECO:0000256" key="12">
    <source>
        <dbReference type="ARBA" id="ARBA00023145"/>
    </source>
</evidence>
<keyword evidence="11 19" id="KW-0472">Membrane</keyword>
<feature type="active site" evidence="15">
    <location>
        <position position="236"/>
    </location>
</feature>
<keyword evidence="12" id="KW-0865">Zymogen</keyword>
<feature type="binding site" evidence="16">
    <location>
        <position position="239"/>
    </location>
    <ligand>
        <name>Zn(2+)</name>
        <dbReference type="ChEBI" id="CHEBI:29105"/>
        <note>catalytic</note>
    </ligand>
</feature>
<evidence type="ECO:0000256" key="5">
    <source>
        <dbReference type="ARBA" id="ARBA00022723"/>
    </source>
</evidence>
<dbReference type="Gene3D" id="3.90.132.10">
    <property type="entry name" value="Leishmanolysin , domain 2"/>
    <property type="match status" value="1"/>
</dbReference>
<comment type="caution">
    <text evidence="20">The sequence shown here is derived from an EMBL/GenBank/DDBJ whole genome shotgun (WGS) entry which is preliminary data.</text>
</comment>
<dbReference type="Gene3D" id="2.10.55.10">
    <property type="entry name" value="Leishmanolysin domain 3"/>
    <property type="match status" value="1"/>
</dbReference>
<dbReference type="InterPro" id="IPR001577">
    <property type="entry name" value="Peptidase_M8"/>
</dbReference>
<feature type="transmembrane region" description="Helical" evidence="19">
    <location>
        <begin position="567"/>
        <end position="588"/>
    </location>
</feature>
<dbReference type="GO" id="GO:0016020">
    <property type="term" value="C:membrane"/>
    <property type="evidence" value="ECO:0007669"/>
    <property type="project" value="UniProtKB-SubCell"/>
</dbReference>
<keyword evidence="7 17" id="KW-0378">Hydrolase</keyword>
<dbReference type="GO" id="GO:0006508">
    <property type="term" value="P:proteolysis"/>
    <property type="evidence" value="ECO:0007669"/>
    <property type="project" value="UniProtKB-KW"/>
</dbReference>
<dbReference type="AlphaFoldDB" id="K2MW21"/>
<evidence type="ECO:0000313" key="20">
    <source>
        <dbReference type="EMBL" id="EKF31325.1"/>
    </source>
</evidence>
<dbReference type="Pfam" id="PF01457">
    <property type="entry name" value="Peptidase_M8"/>
    <property type="match status" value="1"/>
</dbReference>
<feature type="chain" id="PRO_5023973209" description="Leishmanolysin-like peptidase" evidence="17">
    <location>
        <begin position="28"/>
        <end position="589"/>
    </location>
</feature>
<dbReference type="FunFam" id="3.90.132.10:FF:000001">
    <property type="entry name" value="leishmanolysin-like peptidase isoform X2"/>
    <property type="match status" value="1"/>
</dbReference>
<keyword evidence="19" id="KW-0812">Transmembrane</keyword>
<gene>
    <name evidence="20" type="ORF">MOQ_004841</name>
</gene>
<dbReference type="Proteomes" id="UP000007350">
    <property type="component" value="Unassembled WGS sequence"/>
</dbReference>
<evidence type="ECO:0000256" key="17">
    <source>
        <dbReference type="RuleBase" id="RU366077"/>
    </source>
</evidence>
<feature type="binding site" evidence="16">
    <location>
        <position position="304"/>
    </location>
    <ligand>
        <name>Zn(2+)</name>
        <dbReference type="ChEBI" id="CHEBI:29105"/>
        <note>catalytic</note>
    </ligand>
</feature>
<keyword evidence="9" id="KW-0130">Cell adhesion</keyword>
<dbReference type="PANTHER" id="PTHR10942:SF0">
    <property type="entry name" value="LEISHMANOLYSIN-LIKE PEPTIDASE"/>
    <property type="match status" value="1"/>
</dbReference>
<comment type="catalytic activity">
    <reaction evidence="1">
        <text>Preference for hydrophobic residues at P1 and P1' and basic residues at P2' and P3'. A model nonapeptide is cleaved at -Ala-Tyr-|-Leu-Lys-Lys-.</text>
        <dbReference type="EC" id="3.4.24.36"/>
    </reaction>
</comment>
<evidence type="ECO:0000313" key="21">
    <source>
        <dbReference type="Proteomes" id="UP000007350"/>
    </source>
</evidence>
<evidence type="ECO:0000256" key="9">
    <source>
        <dbReference type="ARBA" id="ARBA00022889"/>
    </source>
</evidence>
<dbReference type="PANTHER" id="PTHR10942">
    <property type="entry name" value="LEISHMANOLYSIN-LIKE PEPTIDASE"/>
    <property type="match status" value="1"/>
</dbReference>
<keyword evidence="19" id="KW-1133">Transmembrane helix</keyword>
<feature type="region of interest" description="Disordered" evidence="18">
    <location>
        <begin position="536"/>
        <end position="561"/>
    </location>
</feature>
<evidence type="ECO:0000256" key="1">
    <source>
        <dbReference type="ARBA" id="ARBA00001249"/>
    </source>
</evidence>
<dbReference type="Gene3D" id="2.30.34.10">
    <property type="entry name" value="Leishmanolysin domain 4"/>
    <property type="match status" value="1"/>
</dbReference>
<comment type="subcellular location">
    <subcellularLocation>
        <location evidence="2">Membrane</location>
    </subcellularLocation>
</comment>
<keyword evidence="14" id="KW-0325">Glycoprotein</keyword>
<reference evidence="20 21" key="1">
    <citation type="journal article" date="2012" name="BMC Genomics">
        <title>Comparative genomic analysis of human infective Trypanosoma cruzi lineages with the bat-restricted subspecies T. cruzi marinkellei.</title>
        <authorList>
            <person name="Franzen O."/>
            <person name="Talavera-Lopez C."/>
            <person name="Ochaya S."/>
            <person name="Butler C.E."/>
            <person name="Messenger L.A."/>
            <person name="Lewis M.D."/>
            <person name="Llewellyn M.S."/>
            <person name="Marinkelle C.J."/>
            <person name="Tyler K.M."/>
            <person name="Miles M.A."/>
            <person name="Andersson B."/>
        </authorList>
    </citation>
    <scope>NUCLEOTIDE SEQUENCE [LARGE SCALE GENOMIC DNA]</scope>
    <source>
        <strain evidence="20 21">B7</strain>
    </source>
</reference>
<evidence type="ECO:0000256" key="4">
    <source>
        <dbReference type="ARBA" id="ARBA00022670"/>
    </source>
</evidence>
<dbReference type="GO" id="GO:0046872">
    <property type="term" value="F:metal ion binding"/>
    <property type="evidence" value="ECO:0007669"/>
    <property type="project" value="UniProtKB-KW"/>
</dbReference>
<dbReference type="GO" id="GO:0005737">
    <property type="term" value="C:cytoplasm"/>
    <property type="evidence" value="ECO:0007669"/>
    <property type="project" value="TreeGrafter"/>
</dbReference>
<evidence type="ECO:0000256" key="11">
    <source>
        <dbReference type="ARBA" id="ARBA00023136"/>
    </source>
</evidence>
<evidence type="ECO:0000256" key="3">
    <source>
        <dbReference type="ARBA" id="ARBA00005860"/>
    </source>
</evidence>
<organism evidence="20 21">
    <name type="scientific">Trypanosoma cruzi marinkellei</name>
    <dbReference type="NCBI Taxonomy" id="85056"/>
    <lineage>
        <taxon>Eukaryota</taxon>
        <taxon>Discoba</taxon>
        <taxon>Euglenozoa</taxon>
        <taxon>Kinetoplastea</taxon>
        <taxon>Metakinetoplastina</taxon>
        <taxon>Trypanosomatida</taxon>
        <taxon>Trypanosomatidae</taxon>
        <taxon>Trypanosoma</taxon>
        <taxon>Schizotrypanum</taxon>
    </lineage>
</organism>
<dbReference type="GO" id="GO:0007155">
    <property type="term" value="P:cell adhesion"/>
    <property type="evidence" value="ECO:0007669"/>
    <property type="project" value="UniProtKB-KW"/>
</dbReference>
<comment type="cofactor">
    <cofactor evidence="16 17">
        <name>Zn(2+)</name>
        <dbReference type="ChEBI" id="CHEBI:29105"/>
    </cofactor>
    <text evidence="16 17">Binds 1 zinc ion per subunit.</text>
</comment>
<evidence type="ECO:0000256" key="13">
    <source>
        <dbReference type="ARBA" id="ARBA00023157"/>
    </source>
</evidence>
<keyword evidence="13" id="KW-1015">Disulfide bond</keyword>
<keyword evidence="6 17" id="KW-0732">Signal</keyword>